<dbReference type="EMBL" id="CP012034">
    <property type="protein sequence ID" value="AKP68147.1"/>
    <property type="molecule type" value="Genomic_DNA"/>
</dbReference>
<feature type="signal peptide" evidence="2">
    <location>
        <begin position="1"/>
        <end position="28"/>
    </location>
</feature>
<dbReference type="Proteomes" id="UP000036106">
    <property type="component" value="Chromosome"/>
</dbReference>
<feature type="region of interest" description="Disordered" evidence="1">
    <location>
        <begin position="25"/>
        <end position="91"/>
    </location>
</feature>
<sequence>MKKSGVLVCTVALTILLGLGMAPQNADADQLNNSSDTSEITGLKNDNNETTSEELNITNSMPTEVDEDNLNNSDRAGGQWATDPKTATPQSNFYYSVNSKWLDDNKKSTEDSSITDPSATKTDQDIAYEDAQKDVTEVASG</sequence>
<name>A0A0H4QJP0_9LACO</name>
<dbReference type="KEGG" id="lgn:ABM34_11785"/>
<gene>
    <name evidence="3" type="ORF">ABM34_11785</name>
</gene>
<reference evidence="4" key="1">
    <citation type="submission" date="2015-07" db="EMBL/GenBank/DDBJ databases">
        <title>Lactobacillus ginsenosidimutans/EMML 3141/ whole genome sequencing.</title>
        <authorList>
            <person name="Kim M.K."/>
            <person name="Im W.-T."/>
            <person name="Srinivasan S."/>
            <person name="Lee J.-J."/>
        </authorList>
    </citation>
    <scope>NUCLEOTIDE SEQUENCE [LARGE SCALE GENOMIC DNA]</scope>
    <source>
        <strain evidence="4">EMML 3041</strain>
    </source>
</reference>
<keyword evidence="4" id="KW-1185">Reference proteome</keyword>
<dbReference type="AlphaFoldDB" id="A0A0H4QJP0"/>
<protein>
    <submittedName>
        <fullName evidence="3">Uncharacterized protein</fullName>
    </submittedName>
</protein>
<evidence type="ECO:0000256" key="1">
    <source>
        <dbReference type="SAM" id="MobiDB-lite"/>
    </source>
</evidence>
<feature type="region of interest" description="Disordered" evidence="1">
    <location>
        <begin position="105"/>
        <end position="127"/>
    </location>
</feature>
<evidence type="ECO:0000313" key="3">
    <source>
        <dbReference type="EMBL" id="AKP68147.1"/>
    </source>
</evidence>
<accession>A0A0H4QJP0</accession>
<evidence type="ECO:0000313" key="4">
    <source>
        <dbReference type="Proteomes" id="UP000036106"/>
    </source>
</evidence>
<organism evidence="3 4">
    <name type="scientific">Companilactobacillus ginsenosidimutans</name>
    <dbReference type="NCBI Taxonomy" id="1007676"/>
    <lineage>
        <taxon>Bacteria</taxon>
        <taxon>Bacillati</taxon>
        <taxon>Bacillota</taxon>
        <taxon>Bacilli</taxon>
        <taxon>Lactobacillales</taxon>
        <taxon>Lactobacillaceae</taxon>
        <taxon>Companilactobacillus</taxon>
    </lineage>
</organism>
<dbReference type="RefSeq" id="WP_048705967.1">
    <property type="nucleotide sequence ID" value="NZ_CP012034.1"/>
</dbReference>
<feature type="compositionally biased region" description="Polar residues" evidence="1">
    <location>
        <begin position="30"/>
        <end position="62"/>
    </location>
</feature>
<keyword evidence="2" id="KW-0732">Signal</keyword>
<proteinExistence type="predicted"/>
<dbReference type="PATRIC" id="fig|1007676.4.peg.2383"/>
<feature type="compositionally biased region" description="Polar residues" evidence="1">
    <location>
        <begin position="111"/>
        <end position="121"/>
    </location>
</feature>
<feature type="chain" id="PRO_5005208494" evidence="2">
    <location>
        <begin position="29"/>
        <end position="141"/>
    </location>
</feature>
<evidence type="ECO:0000256" key="2">
    <source>
        <dbReference type="SAM" id="SignalP"/>
    </source>
</evidence>